<dbReference type="GO" id="GO:0007165">
    <property type="term" value="P:signal transduction"/>
    <property type="evidence" value="ECO:0007669"/>
    <property type="project" value="TreeGrafter"/>
</dbReference>
<dbReference type="SUPFAM" id="SSF52799">
    <property type="entry name" value="(Phosphotyrosine protein) phosphatases II"/>
    <property type="match status" value="1"/>
</dbReference>
<name>A0A836JZA7_9HYME</name>
<feature type="compositionally biased region" description="Low complexity" evidence="15">
    <location>
        <begin position="484"/>
        <end position="496"/>
    </location>
</feature>
<comment type="subcellular location">
    <subcellularLocation>
        <location evidence="1">Cell membrane</location>
        <topology evidence="1">Lipid-anchor</topology>
        <orientation evidence="1">Cytoplasmic side</orientation>
    </subcellularLocation>
</comment>
<evidence type="ECO:0000313" key="20">
    <source>
        <dbReference type="Proteomes" id="UP000668214"/>
    </source>
</evidence>
<evidence type="ECO:0000313" key="19">
    <source>
        <dbReference type="EMBL" id="KAG5325518.1"/>
    </source>
</evidence>
<dbReference type="PANTHER" id="PTHR45948:SF2">
    <property type="entry name" value="DUAL SPECIFICITY PROTEIN PHOSPHATASE"/>
    <property type="match status" value="1"/>
</dbReference>
<evidence type="ECO:0000256" key="10">
    <source>
        <dbReference type="ARBA" id="ARBA00023288"/>
    </source>
</evidence>
<organism evidence="19 20">
    <name type="scientific">Pseudoatta argentina</name>
    <dbReference type="NCBI Taxonomy" id="621737"/>
    <lineage>
        <taxon>Eukaryota</taxon>
        <taxon>Metazoa</taxon>
        <taxon>Ecdysozoa</taxon>
        <taxon>Arthropoda</taxon>
        <taxon>Hexapoda</taxon>
        <taxon>Insecta</taxon>
        <taxon>Pterygota</taxon>
        <taxon>Neoptera</taxon>
        <taxon>Endopterygota</taxon>
        <taxon>Hymenoptera</taxon>
        <taxon>Apocrita</taxon>
        <taxon>Aculeata</taxon>
        <taxon>Formicoidea</taxon>
        <taxon>Formicidae</taxon>
        <taxon>Myrmicinae</taxon>
        <taxon>Pseudoatta</taxon>
    </lineage>
</organism>
<feature type="compositionally biased region" description="Low complexity" evidence="15">
    <location>
        <begin position="453"/>
        <end position="463"/>
    </location>
</feature>
<evidence type="ECO:0000256" key="5">
    <source>
        <dbReference type="ARBA" id="ARBA00022475"/>
    </source>
</evidence>
<dbReference type="Gene3D" id="3.90.190.10">
    <property type="entry name" value="Protein tyrosine phosphatase superfamily"/>
    <property type="match status" value="1"/>
</dbReference>
<evidence type="ECO:0000259" key="18">
    <source>
        <dbReference type="PROSITE" id="PS50056"/>
    </source>
</evidence>
<comment type="catalytic activity">
    <reaction evidence="12">
        <text>O-phospho-L-threonyl-[protein] + H2O = L-threonyl-[protein] + phosphate</text>
        <dbReference type="Rhea" id="RHEA:47004"/>
        <dbReference type="Rhea" id="RHEA-COMP:11060"/>
        <dbReference type="Rhea" id="RHEA-COMP:11605"/>
        <dbReference type="ChEBI" id="CHEBI:15377"/>
        <dbReference type="ChEBI" id="CHEBI:30013"/>
        <dbReference type="ChEBI" id="CHEBI:43474"/>
        <dbReference type="ChEBI" id="CHEBI:61977"/>
        <dbReference type="EC" id="3.1.3.16"/>
    </reaction>
</comment>
<keyword evidence="20" id="KW-1185">Reference proteome</keyword>
<dbReference type="EMBL" id="JAANIA010000268">
    <property type="protein sequence ID" value="KAG5325518.1"/>
    <property type="molecule type" value="Genomic_DNA"/>
</dbReference>
<dbReference type="InterPro" id="IPR000340">
    <property type="entry name" value="Dual-sp_phosphatase_cat-dom"/>
</dbReference>
<evidence type="ECO:0000256" key="7">
    <source>
        <dbReference type="ARBA" id="ARBA00022801"/>
    </source>
</evidence>
<dbReference type="SMART" id="SM00195">
    <property type="entry name" value="DSPc"/>
    <property type="match status" value="1"/>
</dbReference>
<keyword evidence="7" id="KW-0378">Hydrolase</keyword>
<comment type="catalytic activity">
    <reaction evidence="11">
        <text>O-phospho-L-seryl-[protein] + H2O = L-seryl-[protein] + phosphate</text>
        <dbReference type="Rhea" id="RHEA:20629"/>
        <dbReference type="Rhea" id="RHEA-COMP:9863"/>
        <dbReference type="Rhea" id="RHEA-COMP:11604"/>
        <dbReference type="ChEBI" id="CHEBI:15377"/>
        <dbReference type="ChEBI" id="CHEBI:29999"/>
        <dbReference type="ChEBI" id="CHEBI:43474"/>
        <dbReference type="ChEBI" id="CHEBI:83421"/>
        <dbReference type="EC" id="3.1.3.16"/>
    </reaction>
</comment>
<proteinExistence type="inferred from homology"/>
<evidence type="ECO:0000256" key="3">
    <source>
        <dbReference type="ARBA" id="ARBA00013064"/>
    </source>
</evidence>
<dbReference type="GO" id="GO:0004722">
    <property type="term" value="F:protein serine/threonine phosphatase activity"/>
    <property type="evidence" value="ECO:0007669"/>
    <property type="project" value="UniProtKB-EC"/>
</dbReference>
<feature type="transmembrane region" description="Helical" evidence="16">
    <location>
        <begin position="12"/>
        <end position="31"/>
    </location>
</feature>
<feature type="region of interest" description="Disordered" evidence="15">
    <location>
        <begin position="446"/>
        <end position="513"/>
    </location>
</feature>
<feature type="domain" description="Tyrosine-protein phosphatase" evidence="17">
    <location>
        <begin position="243"/>
        <end position="385"/>
    </location>
</feature>
<dbReference type="Proteomes" id="UP000668214">
    <property type="component" value="Unassembled WGS sequence"/>
</dbReference>
<feature type="non-terminal residue" evidence="19">
    <location>
        <position position="1"/>
    </location>
</feature>
<comment type="catalytic activity">
    <reaction evidence="13">
        <text>O-phospho-L-tyrosyl-[protein] + H2O = L-tyrosyl-[protein] + phosphate</text>
        <dbReference type="Rhea" id="RHEA:10684"/>
        <dbReference type="Rhea" id="RHEA-COMP:10136"/>
        <dbReference type="Rhea" id="RHEA-COMP:20101"/>
        <dbReference type="ChEBI" id="CHEBI:15377"/>
        <dbReference type="ChEBI" id="CHEBI:43474"/>
        <dbReference type="ChEBI" id="CHEBI:46858"/>
        <dbReference type="ChEBI" id="CHEBI:61978"/>
        <dbReference type="EC" id="3.1.3.48"/>
    </reaction>
</comment>
<dbReference type="EC" id="3.1.3.48" evidence="3"/>
<evidence type="ECO:0000259" key="17">
    <source>
        <dbReference type="PROSITE" id="PS50054"/>
    </source>
</evidence>
<dbReference type="FunFam" id="3.90.190.10:FF:000052">
    <property type="entry name" value="Dual specificity phosphatase 15"/>
    <property type="match status" value="1"/>
</dbReference>
<evidence type="ECO:0000256" key="9">
    <source>
        <dbReference type="ARBA" id="ARBA00023136"/>
    </source>
</evidence>
<sequence length="594" mass="63855">MEERGGGADSGAHLAVIAGIFATSGSLLGKLAGGADASSLSSLFLKGVLLIFMIVCNTIGCTFFVKALHTSGSSLPITVASAATNYICSGRITPSDTSPVNFMERVPAVSSLRHQIRLSAEIKPLHLVLGSELSQFGPVDPHRVSHVLPLPGPSRQICYEISTFILAHLMAMNLNGTQIPADGVRTTTSGIRGVCVDSYIKERERRKASAIVIALIVNGTMLEVVKAISVKCCDVVEVSIVNSDVWFRVLPGLYVGNYQDSKDADQLERFEITHILAIHDTARRLHSDKHYLCILAADSPDQNLSQYFSLCNDFIHAARLRGGNVLIHCLAGMSRSVTVAVAYIMSTTSLSWKEALKVVRVGRSIANPNVGFQQQLKDFESSRLQDERNRLKERFPSLALTESDAEVCRSTLRNYETLALAKEVCEGKCAMGRTCPTGLCRQATKRTLRRKSTTSSIGSVSSGRTPPQTPRMLPSAPPSPALHRSSSVMSTSRPRSGPAGLHSYTGGSAPPSRAVSRVDLSAAVACSSSNTNLSAIGRSSAFSSSNWRLTAGQSAPNTPRPTPPVSPQRWPRRLSNRQTPQLPAPPESHPSTMT</sequence>
<comment type="caution">
    <text evidence="19">The sequence shown here is derived from an EMBL/GenBank/DDBJ whole genome shotgun (WGS) entry which is preliminary data.</text>
</comment>
<evidence type="ECO:0000256" key="16">
    <source>
        <dbReference type="SAM" id="Phobius"/>
    </source>
</evidence>
<keyword evidence="6" id="KW-0519">Myristate</keyword>
<protein>
    <recommendedName>
        <fullName evidence="14">Dual specificity protein phosphatase 15</fullName>
        <ecNumber evidence="4">3.1.3.16</ecNumber>
        <ecNumber evidence="3">3.1.3.48</ecNumber>
    </recommendedName>
</protein>
<gene>
    <name evidence="19" type="primary">Dusp22</name>
    <name evidence="19" type="ORF">G6Z78_0006738</name>
</gene>
<evidence type="ECO:0000256" key="12">
    <source>
        <dbReference type="ARBA" id="ARBA00048336"/>
    </source>
</evidence>
<dbReference type="EC" id="3.1.3.16" evidence="4"/>
<evidence type="ECO:0000256" key="2">
    <source>
        <dbReference type="ARBA" id="ARBA00008601"/>
    </source>
</evidence>
<feature type="transmembrane region" description="Helical" evidence="16">
    <location>
        <begin position="43"/>
        <end position="65"/>
    </location>
</feature>
<keyword evidence="8" id="KW-0904">Protein phosphatase</keyword>
<feature type="region of interest" description="Disordered" evidence="15">
    <location>
        <begin position="547"/>
        <end position="594"/>
    </location>
</feature>
<evidence type="ECO:0000256" key="11">
    <source>
        <dbReference type="ARBA" id="ARBA00047761"/>
    </source>
</evidence>
<comment type="similarity">
    <text evidence="2">Belongs to the protein-tyrosine phosphatase family. Non-receptor class dual specificity subfamily.</text>
</comment>
<keyword evidence="9 16" id="KW-0472">Membrane</keyword>
<dbReference type="InterPro" id="IPR029021">
    <property type="entry name" value="Prot-tyrosine_phosphatase-like"/>
</dbReference>
<dbReference type="PROSITE" id="PS50056">
    <property type="entry name" value="TYR_PHOSPHATASE_2"/>
    <property type="match status" value="1"/>
</dbReference>
<evidence type="ECO:0000256" key="13">
    <source>
        <dbReference type="ARBA" id="ARBA00051722"/>
    </source>
</evidence>
<evidence type="ECO:0000256" key="8">
    <source>
        <dbReference type="ARBA" id="ARBA00022912"/>
    </source>
</evidence>
<feature type="domain" description="Tyrosine specific protein phosphatases" evidence="18">
    <location>
        <begin position="305"/>
        <end position="363"/>
    </location>
</feature>
<feature type="non-terminal residue" evidence="19">
    <location>
        <position position="594"/>
    </location>
</feature>
<dbReference type="GO" id="GO:0005829">
    <property type="term" value="C:cytosol"/>
    <property type="evidence" value="ECO:0007669"/>
    <property type="project" value="TreeGrafter"/>
</dbReference>
<dbReference type="InterPro" id="IPR000387">
    <property type="entry name" value="Tyr_Pase_dom"/>
</dbReference>
<dbReference type="Pfam" id="PF00782">
    <property type="entry name" value="DSPc"/>
    <property type="match status" value="1"/>
</dbReference>
<evidence type="ECO:0000256" key="1">
    <source>
        <dbReference type="ARBA" id="ARBA00004342"/>
    </source>
</evidence>
<dbReference type="AlphaFoldDB" id="A0A836JZA7"/>
<dbReference type="InterPro" id="IPR020422">
    <property type="entry name" value="TYR_PHOSPHATASE_DUAL_dom"/>
</dbReference>
<keyword evidence="5" id="KW-1003">Cell membrane</keyword>
<dbReference type="GO" id="GO:0005886">
    <property type="term" value="C:plasma membrane"/>
    <property type="evidence" value="ECO:0007669"/>
    <property type="project" value="UniProtKB-SubCell"/>
</dbReference>
<dbReference type="PANTHER" id="PTHR45948">
    <property type="entry name" value="DUAL SPECIFICITY PROTEIN PHOSPHATASE DDB_G0269404-RELATED"/>
    <property type="match status" value="1"/>
</dbReference>
<reference evidence="19" key="1">
    <citation type="submission" date="2020-02" db="EMBL/GenBank/DDBJ databases">
        <title>Relaxed selection underlies rapid genomic changes in the transitions from sociality to social parasitism in ants.</title>
        <authorList>
            <person name="Bi X."/>
        </authorList>
    </citation>
    <scope>NUCLEOTIDE SEQUENCE</scope>
    <source>
        <strain evidence="19">BGI-DK2014c</strain>
        <tissue evidence="19">Whole body</tissue>
    </source>
</reference>
<dbReference type="PROSITE" id="PS50054">
    <property type="entry name" value="TYR_PHOSPHATASE_DUAL"/>
    <property type="match status" value="1"/>
</dbReference>
<dbReference type="GO" id="GO:0004725">
    <property type="term" value="F:protein tyrosine phosphatase activity"/>
    <property type="evidence" value="ECO:0007669"/>
    <property type="project" value="UniProtKB-EC"/>
</dbReference>
<keyword evidence="16" id="KW-1133">Transmembrane helix</keyword>
<dbReference type="CDD" id="cd14519">
    <property type="entry name" value="DSP_DUSP22_15"/>
    <property type="match status" value="1"/>
</dbReference>
<evidence type="ECO:0000256" key="14">
    <source>
        <dbReference type="ARBA" id="ARBA00068799"/>
    </source>
</evidence>
<evidence type="ECO:0000256" key="4">
    <source>
        <dbReference type="ARBA" id="ARBA00013081"/>
    </source>
</evidence>
<evidence type="ECO:0000256" key="15">
    <source>
        <dbReference type="SAM" id="MobiDB-lite"/>
    </source>
</evidence>
<keyword evidence="16" id="KW-0812">Transmembrane</keyword>
<keyword evidence="10" id="KW-0449">Lipoprotein</keyword>
<evidence type="ECO:0000256" key="6">
    <source>
        <dbReference type="ARBA" id="ARBA00022707"/>
    </source>
</evidence>
<accession>A0A836JZA7</accession>